<feature type="transmembrane region" description="Helical" evidence="1">
    <location>
        <begin position="29"/>
        <end position="47"/>
    </location>
</feature>
<dbReference type="PROSITE" id="PS51257">
    <property type="entry name" value="PROKAR_LIPOPROTEIN"/>
    <property type="match status" value="1"/>
</dbReference>
<dbReference type="EMBL" id="FMHG01000004">
    <property type="protein sequence ID" value="SCJ90674.1"/>
    <property type="molecule type" value="Genomic_DNA"/>
</dbReference>
<name>A0A1C6K8K5_9FIRM</name>
<keyword evidence="1" id="KW-0812">Transmembrane</keyword>
<sequence length="54" mass="6144">MRYRDLFFYSGMTAIACLLWALRGCALDMGAILLLAVAVLLSLAVLLRREKRRK</sequence>
<keyword evidence="1" id="KW-1133">Transmembrane helix</keyword>
<dbReference type="AlphaFoldDB" id="A0A1C6K8K5"/>
<accession>A0A1C6K8K5</accession>
<gene>
    <name evidence="2" type="ORF">SAMEA3545359_02751</name>
</gene>
<reference evidence="2" key="1">
    <citation type="submission" date="2015-09" db="EMBL/GenBank/DDBJ databases">
        <authorList>
            <consortium name="Pathogen Informatics"/>
        </authorList>
    </citation>
    <scope>NUCLEOTIDE SEQUENCE</scope>
    <source>
        <strain evidence="2">2789STDY5834896</strain>
    </source>
</reference>
<evidence type="ECO:0000313" key="2">
    <source>
        <dbReference type="EMBL" id="SCJ90674.1"/>
    </source>
</evidence>
<proteinExistence type="predicted"/>
<organism evidence="2">
    <name type="scientific">uncultured Anaerotruncus sp</name>
    <dbReference type="NCBI Taxonomy" id="905011"/>
    <lineage>
        <taxon>Bacteria</taxon>
        <taxon>Bacillati</taxon>
        <taxon>Bacillota</taxon>
        <taxon>Clostridia</taxon>
        <taxon>Eubacteriales</taxon>
        <taxon>Oscillospiraceae</taxon>
        <taxon>Anaerotruncus</taxon>
        <taxon>environmental samples</taxon>
    </lineage>
</organism>
<keyword evidence="1" id="KW-0472">Membrane</keyword>
<protein>
    <submittedName>
        <fullName evidence="2">Uncharacterized protein</fullName>
    </submittedName>
</protein>
<feature type="transmembrane region" description="Helical" evidence="1">
    <location>
        <begin position="7"/>
        <end position="23"/>
    </location>
</feature>
<evidence type="ECO:0000256" key="1">
    <source>
        <dbReference type="SAM" id="Phobius"/>
    </source>
</evidence>